<accession>A0A7N4NWR8</accession>
<keyword evidence="3" id="KW-1185">Reference proteome</keyword>
<name>A0A7N4NWR8_SARHA</name>
<feature type="compositionally biased region" description="Acidic residues" evidence="1">
    <location>
        <begin position="88"/>
        <end position="103"/>
    </location>
</feature>
<reference evidence="2 3" key="1">
    <citation type="journal article" date="2011" name="Proc. Natl. Acad. Sci. U.S.A.">
        <title>Genetic diversity and population structure of the endangered marsupial Sarcophilus harrisii (Tasmanian devil).</title>
        <authorList>
            <person name="Miller W."/>
            <person name="Hayes V.M."/>
            <person name="Ratan A."/>
            <person name="Petersen D.C."/>
            <person name="Wittekindt N.E."/>
            <person name="Miller J."/>
            <person name="Walenz B."/>
            <person name="Knight J."/>
            <person name="Qi J."/>
            <person name="Zhao F."/>
            <person name="Wang Q."/>
            <person name="Bedoya-Reina O.C."/>
            <person name="Katiyar N."/>
            <person name="Tomsho L.P."/>
            <person name="Kasson L.M."/>
            <person name="Hardie R.A."/>
            <person name="Woodbridge P."/>
            <person name="Tindall E.A."/>
            <person name="Bertelsen M.F."/>
            <person name="Dixon D."/>
            <person name="Pyecroft S."/>
            <person name="Helgen K.M."/>
            <person name="Lesk A.M."/>
            <person name="Pringle T.H."/>
            <person name="Patterson N."/>
            <person name="Zhang Y."/>
            <person name="Kreiss A."/>
            <person name="Woods G.M."/>
            <person name="Jones M.E."/>
            <person name="Schuster S.C."/>
        </authorList>
    </citation>
    <scope>NUCLEOTIDE SEQUENCE [LARGE SCALE GENOMIC DNA]</scope>
</reference>
<dbReference type="GeneTree" id="ENSGT00940000161236"/>
<feature type="compositionally biased region" description="Polar residues" evidence="1">
    <location>
        <begin position="120"/>
        <end position="130"/>
    </location>
</feature>
<evidence type="ECO:0000256" key="1">
    <source>
        <dbReference type="SAM" id="MobiDB-lite"/>
    </source>
</evidence>
<evidence type="ECO:0000313" key="2">
    <source>
        <dbReference type="Ensembl" id="ENSSHAP00000029641.1"/>
    </source>
</evidence>
<sequence>MMEGDLLEVTLDENHSIWQLLQAGRPPDLPRLRTLIELEKAERQGPRGRSRAPEKRRRRRGERAGGECVDVTREELEPKRARGPVTTEAEEMLEEEEEEEGEAEGPRAGDEDLPPGRGTWGSSPLLSQSRPEVRPGSQGGRASTCPSTGGPPPASPCHSEQQQL</sequence>
<feature type="region of interest" description="Disordered" evidence="1">
    <location>
        <begin position="37"/>
        <end position="164"/>
    </location>
</feature>
<dbReference type="Ensembl" id="ENSSHAT00000049356.1">
    <property type="protein sequence ID" value="ENSSHAP00000029641.1"/>
    <property type="gene ID" value="ENSSHAG00000026908.1"/>
</dbReference>
<feature type="compositionally biased region" description="Basic and acidic residues" evidence="1">
    <location>
        <begin position="62"/>
        <end position="80"/>
    </location>
</feature>
<dbReference type="AlphaFoldDB" id="A0A7N4NWR8"/>
<dbReference type="Proteomes" id="UP000007648">
    <property type="component" value="Unassembled WGS sequence"/>
</dbReference>
<reference evidence="2" key="3">
    <citation type="submission" date="2025-09" db="UniProtKB">
        <authorList>
            <consortium name="Ensembl"/>
        </authorList>
    </citation>
    <scope>IDENTIFICATION</scope>
</reference>
<feature type="compositionally biased region" description="Basic residues" evidence="1">
    <location>
        <begin position="46"/>
        <end position="61"/>
    </location>
</feature>
<reference evidence="2" key="2">
    <citation type="submission" date="2025-08" db="UniProtKB">
        <authorList>
            <consortium name="Ensembl"/>
        </authorList>
    </citation>
    <scope>IDENTIFICATION</scope>
</reference>
<proteinExistence type="predicted"/>
<dbReference type="InParanoid" id="A0A7N4NWR8"/>
<protein>
    <submittedName>
        <fullName evidence="2">Uncharacterized protein</fullName>
    </submittedName>
</protein>
<organism evidence="2 3">
    <name type="scientific">Sarcophilus harrisii</name>
    <name type="common">Tasmanian devil</name>
    <name type="synonym">Sarcophilus laniarius</name>
    <dbReference type="NCBI Taxonomy" id="9305"/>
    <lineage>
        <taxon>Eukaryota</taxon>
        <taxon>Metazoa</taxon>
        <taxon>Chordata</taxon>
        <taxon>Craniata</taxon>
        <taxon>Vertebrata</taxon>
        <taxon>Euteleostomi</taxon>
        <taxon>Mammalia</taxon>
        <taxon>Metatheria</taxon>
        <taxon>Dasyuromorphia</taxon>
        <taxon>Dasyuridae</taxon>
        <taxon>Sarcophilus</taxon>
    </lineage>
</organism>
<evidence type="ECO:0000313" key="3">
    <source>
        <dbReference type="Proteomes" id="UP000007648"/>
    </source>
</evidence>